<feature type="compositionally biased region" description="Basic and acidic residues" evidence="1">
    <location>
        <begin position="226"/>
        <end position="241"/>
    </location>
</feature>
<sequence length="258" mass="28737">MNQPILLGKTKYDGPRQAETNGQGEWNLKTKYSSTFPRGKGVSTFPRTGRGKWPRRVDSTSSFDSSKDRAIYMADLRVNSRQDNEQVEPNGPTKIARIKQLIQAEPNDPTMTAQTSPNIEPRHIADLRERNKVGGKVGPLGDTITITREKKKITVGCRSKGILIPGKLVHNYNVFAPMLWHEKLAVLGRSSERPILKSISCPSLAKLAQQLVSEYYLMKQPNSKKTASEKDPGNGERDHINIDVAIDGLGHQNPKETL</sequence>
<reference evidence="2" key="1">
    <citation type="journal article" date="2023" name="Plant J.">
        <title>The genome of the king protea, Protea cynaroides.</title>
        <authorList>
            <person name="Chang J."/>
            <person name="Duong T.A."/>
            <person name="Schoeman C."/>
            <person name="Ma X."/>
            <person name="Roodt D."/>
            <person name="Barker N."/>
            <person name="Li Z."/>
            <person name="Van de Peer Y."/>
            <person name="Mizrachi E."/>
        </authorList>
    </citation>
    <scope>NUCLEOTIDE SEQUENCE</scope>
    <source>
        <tissue evidence="2">Young leaves</tissue>
    </source>
</reference>
<gene>
    <name evidence="2" type="ORF">NE237_005979</name>
</gene>
<comment type="caution">
    <text evidence="2">The sequence shown here is derived from an EMBL/GenBank/DDBJ whole genome shotgun (WGS) entry which is preliminary data.</text>
</comment>
<evidence type="ECO:0000256" key="1">
    <source>
        <dbReference type="SAM" id="MobiDB-lite"/>
    </source>
</evidence>
<evidence type="ECO:0000313" key="3">
    <source>
        <dbReference type="Proteomes" id="UP001141806"/>
    </source>
</evidence>
<feature type="region of interest" description="Disordered" evidence="1">
    <location>
        <begin position="1"/>
        <end position="64"/>
    </location>
</feature>
<dbReference type="AlphaFoldDB" id="A0A9Q0QUQ7"/>
<dbReference type="EMBL" id="JAMYWD010000004">
    <property type="protein sequence ID" value="KAJ4972805.1"/>
    <property type="molecule type" value="Genomic_DNA"/>
</dbReference>
<keyword evidence="3" id="KW-1185">Reference proteome</keyword>
<name>A0A9Q0QUQ7_9MAGN</name>
<protein>
    <submittedName>
        <fullName evidence="2">Uncharacterized protein</fullName>
    </submittedName>
</protein>
<feature type="region of interest" description="Disordered" evidence="1">
    <location>
        <begin position="221"/>
        <end position="258"/>
    </location>
</feature>
<feature type="compositionally biased region" description="Polar residues" evidence="1">
    <location>
        <begin position="18"/>
        <end position="36"/>
    </location>
</feature>
<dbReference type="Proteomes" id="UP001141806">
    <property type="component" value="Unassembled WGS sequence"/>
</dbReference>
<proteinExistence type="predicted"/>
<accession>A0A9Q0QUQ7</accession>
<organism evidence="2 3">
    <name type="scientific">Protea cynaroides</name>
    <dbReference type="NCBI Taxonomy" id="273540"/>
    <lineage>
        <taxon>Eukaryota</taxon>
        <taxon>Viridiplantae</taxon>
        <taxon>Streptophyta</taxon>
        <taxon>Embryophyta</taxon>
        <taxon>Tracheophyta</taxon>
        <taxon>Spermatophyta</taxon>
        <taxon>Magnoliopsida</taxon>
        <taxon>Proteales</taxon>
        <taxon>Proteaceae</taxon>
        <taxon>Protea</taxon>
    </lineage>
</organism>
<evidence type="ECO:0000313" key="2">
    <source>
        <dbReference type="EMBL" id="KAJ4972805.1"/>
    </source>
</evidence>